<evidence type="ECO:0000256" key="1">
    <source>
        <dbReference type="SAM" id="Phobius"/>
    </source>
</evidence>
<evidence type="ECO:0000259" key="2">
    <source>
        <dbReference type="Pfam" id="PF18160"/>
    </source>
</evidence>
<feature type="domain" description="SMODS and SLOG-associating 2TM effector" evidence="2">
    <location>
        <begin position="4"/>
        <end position="189"/>
    </location>
</feature>
<evidence type="ECO:0000313" key="4">
    <source>
        <dbReference type="Proteomes" id="UP000640333"/>
    </source>
</evidence>
<proteinExistence type="predicted"/>
<accession>A0A8J7FTK4</accession>
<dbReference type="InterPro" id="IPR041115">
    <property type="entry name" value="SLATT_5"/>
</dbReference>
<keyword evidence="1" id="KW-1133">Transmembrane helix</keyword>
<protein>
    <submittedName>
        <fullName evidence="3">SLATT domain-containing protein</fullName>
    </submittedName>
</protein>
<feature type="transmembrane region" description="Helical" evidence="1">
    <location>
        <begin position="68"/>
        <end position="87"/>
    </location>
</feature>
<dbReference type="NCBIfam" id="NF033631">
    <property type="entry name" value="SLATT_5"/>
    <property type="match status" value="1"/>
</dbReference>
<keyword evidence="4" id="KW-1185">Reference proteome</keyword>
<evidence type="ECO:0000313" key="3">
    <source>
        <dbReference type="EMBL" id="MBE9397065.1"/>
    </source>
</evidence>
<keyword evidence="1" id="KW-0812">Transmembrane</keyword>
<feature type="transmembrane region" description="Helical" evidence="1">
    <location>
        <begin position="36"/>
        <end position="56"/>
    </location>
</feature>
<sequence>MQKDNHFEELYDRVQKTATSRFYAHDRLKTHHNASLWTITCFSMGLIFIPLIHTFGLESRFEPSYSSFIQVVLAIVILVISVILNMTNFSVRADRIHQCGMILNAFSRRVHRHINDKSNSDVYDDLVKEYDDVLQRYENHSPIDYLFTKNHMSNYYQNPWYFPIYIRFLYCVQFLPYLFLLGLEIIWIYMLVTPKT</sequence>
<dbReference type="Pfam" id="PF18160">
    <property type="entry name" value="SLATT_5"/>
    <property type="match status" value="1"/>
</dbReference>
<dbReference type="RefSeq" id="WP_193952622.1">
    <property type="nucleotide sequence ID" value="NZ_JADEYS010000006.1"/>
</dbReference>
<comment type="caution">
    <text evidence="3">The sequence shown here is derived from an EMBL/GenBank/DDBJ whole genome shotgun (WGS) entry which is preliminary data.</text>
</comment>
<dbReference type="AlphaFoldDB" id="A0A8J7FTK4"/>
<feature type="transmembrane region" description="Helical" evidence="1">
    <location>
        <begin position="168"/>
        <end position="190"/>
    </location>
</feature>
<keyword evidence="1" id="KW-0472">Membrane</keyword>
<organism evidence="3 4">
    <name type="scientific">Pontibacterium sinense</name>
    <dbReference type="NCBI Taxonomy" id="2781979"/>
    <lineage>
        <taxon>Bacteria</taxon>
        <taxon>Pseudomonadati</taxon>
        <taxon>Pseudomonadota</taxon>
        <taxon>Gammaproteobacteria</taxon>
        <taxon>Oceanospirillales</taxon>
        <taxon>Oceanospirillaceae</taxon>
        <taxon>Pontibacterium</taxon>
    </lineage>
</organism>
<dbReference type="Proteomes" id="UP000640333">
    <property type="component" value="Unassembled WGS sequence"/>
</dbReference>
<reference evidence="3" key="1">
    <citation type="submission" date="2020-10" db="EMBL/GenBank/DDBJ databases">
        <title>Bacterium isolated from coastal waters sediment.</title>
        <authorList>
            <person name="Chen R.-J."/>
            <person name="Lu D.-C."/>
            <person name="Zhu K.-L."/>
            <person name="Du Z.-J."/>
        </authorList>
    </citation>
    <scope>NUCLEOTIDE SEQUENCE</scope>
    <source>
        <strain evidence="3">N1Y112</strain>
    </source>
</reference>
<dbReference type="EMBL" id="JADEYS010000006">
    <property type="protein sequence ID" value="MBE9397065.1"/>
    <property type="molecule type" value="Genomic_DNA"/>
</dbReference>
<gene>
    <name evidence="3" type="ORF">IOQ59_07290</name>
</gene>
<name>A0A8J7FTK4_9GAMM</name>